<feature type="compositionally biased region" description="Polar residues" evidence="1">
    <location>
        <begin position="326"/>
        <end position="354"/>
    </location>
</feature>
<evidence type="ECO:0000313" key="4">
    <source>
        <dbReference type="EMBL" id="MBD2151684.1"/>
    </source>
</evidence>
<dbReference type="Pfam" id="PF13672">
    <property type="entry name" value="PP2C_2"/>
    <property type="match status" value="1"/>
</dbReference>
<feature type="region of interest" description="Disordered" evidence="1">
    <location>
        <begin position="287"/>
        <end position="356"/>
    </location>
</feature>
<gene>
    <name evidence="4" type="ORF">H6F44_16375</name>
</gene>
<feature type="transmembrane region" description="Helical" evidence="2">
    <location>
        <begin position="364"/>
        <end position="388"/>
    </location>
</feature>
<proteinExistence type="predicted"/>
<feature type="domain" description="PPM-type phosphatase" evidence="3">
    <location>
        <begin position="29"/>
        <end position="244"/>
    </location>
</feature>
<protein>
    <submittedName>
        <fullName evidence="4">Protein phosphatase 2C domain-containing protein</fullName>
    </submittedName>
</protein>
<keyword evidence="5" id="KW-1185">Reference proteome</keyword>
<keyword evidence="2" id="KW-0812">Transmembrane</keyword>
<name>A0A926Z988_9CYAN</name>
<feature type="compositionally biased region" description="Low complexity" evidence="1">
    <location>
        <begin position="294"/>
        <end position="303"/>
    </location>
</feature>
<reference evidence="4 5" key="1">
    <citation type="journal article" date="2015" name="ISME J.">
        <title>Draft Genome Sequence of Streptomyces incarnatus NRRL8089, which Produces the Nucleoside Antibiotic Sinefungin.</title>
        <authorList>
            <person name="Oshima K."/>
            <person name="Hattori M."/>
            <person name="Shimizu H."/>
            <person name="Fukuda K."/>
            <person name="Nemoto M."/>
            <person name="Inagaki K."/>
            <person name="Tamura T."/>
        </authorList>
    </citation>
    <scope>NUCLEOTIDE SEQUENCE [LARGE SCALE GENOMIC DNA]</scope>
    <source>
        <strain evidence="4 5">FACHB-1277</strain>
    </source>
</reference>
<sequence length="538" mass="59771">MLGWTRNQDKPQDLASANQWRAIARFEMGTDHISTQTPCQDYAEYKPYGNDYLIGAVSDGAGSRSLSHYGSKIAVETTIKFFTEKLETSRSKSFLSQDGVQIVFRELIEVIRHEIEIATQDYHREKGKKVGVGQFACTLLAFVAFPDGIAAMQLGDGFIVVRNYQGKDYDLLFEPSKGEYANETTFVTSSPTDIQQDLQITYKTNPVSFICASTDGLENLALNLRNNVAYPKFFIPLEKYIQETIEPEKDDYLIAYLNHETVNRKTGDDKTILLCVNVNADPVPEIKLDDTPVSKLPTSLPSSQTPPPLLGYPPSSATPSGKRAPKSSSADVITTQTSSPTQADSFTSTAPTSTKRTKIKNPPILIGLFLFSSFLCVYFATLAAYLLVEKVHQNHPELQITIEVLWSKATLGSIPIWVAAIFIIILTLWSIFSGLYATDNDINKGQKSKSTKEETIWRLIKGLKPNFGEVISVCLPIFALALAFLTSLHLNSVFPNVNQSIINNQIPKSTENKNNSGEKVKKPFVKLDFPKILSIEKK</sequence>
<comment type="caution">
    <text evidence="4">The sequence shown here is derived from an EMBL/GenBank/DDBJ whole genome shotgun (WGS) entry which is preliminary data.</text>
</comment>
<keyword evidence="2" id="KW-0472">Membrane</keyword>
<evidence type="ECO:0000256" key="2">
    <source>
        <dbReference type="SAM" id="Phobius"/>
    </source>
</evidence>
<dbReference type="EMBL" id="JACJPY010000062">
    <property type="protein sequence ID" value="MBD2151684.1"/>
    <property type="molecule type" value="Genomic_DNA"/>
</dbReference>
<evidence type="ECO:0000256" key="1">
    <source>
        <dbReference type="SAM" id="MobiDB-lite"/>
    </source>
</evidence>
<dbReference type="InterPro" id="IPR001932">
    <property type="entry name" value="PPM-type_phosphatase-like_dom"/>
</dbReference>
<dbReference type="AlphaFoldDB" id="A0A926Z988"/>
<dbReference type="InterPro" id="IPR036457">
    <property type="entry name" value="PPM-type-like_dom_sf"/>
</dbReference>
<organism evidence="4 5">
    <name type="scientific">Pseudanabaena cinerea FACHB-1277</name>
    <dbReference type="NCBI Taxonomy" id="2949581"/>
    <lineage>
        <taxon>Bacteria</taxon>
        <taxon>Bacillati</taxon>
        <taxon>Cyanobacteriota</taxon>
        <taxon>Cyanophyceae</taxon>
        <taxon>Pseudanabaenales</taxon>
        <taxon>Pseudanabaenaceae</taxon>
        <taxon>Pseudanabaena</taxon>
        <taxon>Pseudanabaena cinerea</taxon>
    </lineage>
</organism>
<dbReference type="Gene3D" id="3.60.40.10">
    <property type="entry name" value="PPM-type phosphatase domain"/>
    <property type="match status" value="1"/>
</dbReference>
<feature type="transmembrane region" description="Helical" evidence="2">
    <location>
        <begin position="467"/>
        <end position="490"/>
    </location>
</feature>
<keyword evidence="2" id="KW-1133">Transmembrane helix</keyword>
<feature type="transmembrane region" description="Helical" evidence="2">
    <location>
        <begin position="414"/>
        <end position="437"/>
    </location>
</feature>
<dbReference type="SUPFAM" id="SSF81606">
    <property type="entry name" value="PP2C-like"/>
    <property type="match status" value="1"/>
</dbReference>
<accession>A0A926Z988</accession>
<dbReference type="RefSeq" id="WP_190352101.1">
    <property type="nucleotide sequence ID" value="NZ_JACJPY010000062.1"/>
</dbReference>
<dbReference type="Proteomes" id="UP000631421">
    <property type="component" value="Unassembled WGS sequence"/>
</dbReference>
<evidence type="ECO:0000313" key="5">
    <source>
        <dbReference type="Proteomes" id="UP000631421"/>
    </source>
</evidence>
<evidence type="ECO:0000259" key="3">
    <source>
        <dbReference type="Pfam" id="PF13672"/>
    </source>
</evidence>